<comment type="similarity">
    <text evidence="2">Belongs to the class II ribonucleoside-triphosphate reductase family.</text>
</comment>
<keyword evidence="9" id="KW-1015">Disulfide bond</keyword>
<dbReference type="AlphaFoldDB" id="A0A1F6DWQ9"/>
<keyword evidence="4" id="KW-0846">Cobalamin</keyword>
<name>A0A1F6DWQ9_9BACT</name>
<evidence type="ECO:0000256" key="10">
    <source>
        <dbReference type="ARBA" id="ARBA00023284"/>
    </source>
</evidence>
<gene>
    <name evidence="15" type="ORF">A3D71_00760</name>
</gene>
<dbReference type="Pfam" id="PF17975">
    <property type="entry name" value="RNR_Alpha"/>
    <property type="match status" value="1"/>
</dbReference>
<dbReference type="SUPFAM" id="SSF51998">
    <property type="entry name" value="PFL-like glycyl radical enzymes"/>
    <property type="match status" value="1"/>
</dbReference>
<evidence type="ECO:0000256" key="13">
    <source>
        <dbReference type="PROSITE-ProRule" id="PRU00492"/>
    </source>
</evidence>
<evidence type="ECO:0000313" key="15">
    <source>
        <dbReference type="EMBL" id="OGG65720.1"/>
    </source>
</evidence>
<evidence type="ECO:0000256" key="7">
    <source>
        <dbReference type="ARBA" id="ARBA00022840"/>
    </source>
</evidence>
<evidence type="ECO:0000256" key="5">
    <source>
        <dbReference type="ARBA" id="ARBA00022705"/>
    </source>
</evidence>
<sequence length="761" mass="86218">MRVYKKYLPNIQKRDGRVVPFEFSKMVNAIHKAMLASSEGSEDEAAVVAHKVAGEMMRISKIYKNFLPTVEGCQDEVERQLILSDYVGASKAYILYRAERSKIRKEQGEVPEHVRKLAEESKKYFKNNPLGEFVYLRTYARWIESEQRRETWIETVDRYVGFMKENIGDKLTKREYTEVREAILSQEVMPSMRAMQFAGGPARKCNTCFYNCSFTAPVKLEDFAEIMYLSMQGCGVGYAVESQNVQQLPQIEKQIGEKLTTHVVSDTKEGWCDSLTLGLRTWYSGKDIDFDFSMIRPAGARLKTMGGKASGPEPLRSLLAFARERILKRQGRRLRNIDAHDVICKIGECVVAGGVRRTAMISLSDLDDVEIRDAKKGQFFLTDPYRSVANNSAVYETKPTNAELMDEWVALMKSGTGERGIFNRGSLDKTMPERRLKYLQKKHGKKNGFIGQVGTNPCGEIILQSKEFCNLSEVIARAEDTEAALLRKAKLATLLGTYQSTLTTFNYISKDWKDNCEAERLLGVSITGQWDSPVVRDAKVMRKMRAATVKANEAYAKRFGIPASKSITCVKPSGTVSQTFDCSSGIHPRHSQYYIRRVRISATDSLFKMMRDQGVVAFPEVGQNANEATTFVLEFPVKAPSGSVFKNDLTAMQQLEYWKMVKLNYTEHNPSATISVGDEEWVAVVAWISDNWDIIGGLSFLPRENHVYRLAPYESIDKKTYERLAANFPKIDYSKLIIYERTDETDQKKELACVGGTCEII</sequence>
<evidence type="ECO:0000256" key="11">
    <source>
        <dbReference type="ARBA" id="ARBA00023285"/>
    </source>
</evidence>
<evidence type="ECO:0000256" key="6">
    <source>
        <dbReference type="ARBA" id="ARBA00022741"/>
    </source>
</evidence>
<dbReference type="EMBL" id="MFLK01000036">
    <property type="protein sequence ID" value="OGG65720.1"/>
    <property type="molecule type" value="Genomic_DNA"/>
</dbReference>
<feature type="domain" description="ATP-cone" evidence="14">
    <location>
        <begin position="9"/>
        <end position="104"/>
    </location>
</feature>
<protein>
    <recommendedName>
        <fullName evidence="3">ribonucleoside-triphosphate reductase (thioredoxin)</fullName>
        <ecNumber evidence="3">1.17.4.2</ecNumber>
    </recommendedName>
</protein>
<dbReference type="PANTHER" id="PTHR43371:SF1">
    <property type="entry name" value="RIBONUCLEOSIDE-DIPHOSPHATE REDUCTASE"/>
    <property type="match status" value="1"/>
</dbReference>
<keyword evidence="11" id="KW-0170">Cobalt</keyword>
<dbReference type="PROSITE" id="PS51161">
    <property type="entry name" value="ATP_CONE"/>
    <property type="match status" value="1"/>
</dbReference>
<keyword evidence="10" id="KW-0676">Redox-active center</keyword>
<proteinExistence type="inferred from homology"/>
<dbReference type="InterPro" id="IPR050862">
    <property type="entry name" value="RdRp_reductase_class-2"/>
</dbReference>
<dbReference type="Gene3D" id="3.20.70.20">
    <property type="match status" value="1"/>
</dbReference>
<dbReference type="Pfam" id="PF21995">
    <property type="entry name" value="RNR-II_ins_dom"/>
    <property type="match status" value="1"/>
</dbReference>
<dbReference type="GO" id="GO:0031419">
    <property type="term" value="F:cobalamin binding"/>
    <property type="evidence" value="ECO:0007669"/>
    <property type="project" value="UniProtKB-KW"/>
</dbReference>
<comment type="caution">
    <text evidence="15">The sequence shown here is derived from an EMBL/GenBank/DDBJ whole genome shotgun (WGS) entry which is preliminary data.</text>
</comment>
<keyword evidence="5" id="KW-0235">DNA replication</keyword>
<comment type="cofactor">
    <cofactor evidence="1">
        <name>adenosylcob(III)alamin</name>
        <dbReference type="ChEBI" id="CHEBI:18408"/>
    </cofactor>
</comment>
<keyword evidence="6 13" id="KW-0547">Nucleotide-binding</keyword>
<evidence type="ECO:0000256" key="8">
    <source>
        <dbReference type="ARBA" id="ARBA00023002"/>
    </source>
</evidence>
<accession>A0A1F6DWQ9</accession>
<dbReference type="GO" id="GO:0008998">
    <property type="term" value="F:ribonucleoside-triphosphate reductase (thioredoxin) activity"/>
    <property type="evidence" value="ECO:0007669"/>
    <property type="project" value="UniProtKB-EC"/>
</dbReference>
<evidence type="ECO:0000256" key="9">
    <source>
        <dbReference type="ARBA" id="ARBA00023157"/>
    </source>
</evidence>
<dbReference type="GO" id="GO:0005524">
    <property type="term" value="F:ATP binding"/>
    <property type="evidence" value="ECO:0007669"/>
    <property type="project" value="UniProtKB-UniRule"/>
</dbReference>
<reference evidence="15 16" key="1">
    <citation type="journal article" date="2016" name="Nat. Commun.">
        <title>Thousands of microbial genomes shed light on interconnected biogeochemical processes in an aquifer system.</title>
        <authorList>
            <person name="Anantharaman K."/>
            <person name="Brown C.T."/>
            <person name="Hug L.A."/>
            <person name="Sharon I."/>
            <person name="Castelle C.J."/>
            <person name="Probst A.J."/>
            <person name="Thomas B.C."/>
            <person name="Singh A."/>
            <person name="Wilkins M.J."/>
            <person name="Karaoz U."/>
            <person name="Brodie E.L."/>
            <person name="Williams K.H."/>
            <person name="Hubbard S.S."/>
            <person name="Banfield J.F."/>
        </authorList>
    </citation>
    <scope>NUCLEOTIDE SEQUENCE [LARGE SCALE GENOMIC DNA]</scope>
</reference>
<dbReference type="Gene3D" id="3.90.1390.10">
    <property type="entry name" value="b-12 dependent (class ii) ribonucleotide reductase, chain A, domain 3"/>
    <property type="match status" value="1"/>
</dbReference>
<evidence type="ECO:0000256" key="2">
    <source>
        <dbReference type="ARBA" id="ARBA00005654"/>
    </source>
</evidence>
<organism evidence="15 16">
    <name type="scientific">Candidatus Kaiserbacteria bacterium RIFCSPHIGHO2_02_FULL_55_20</name>
    <dbReference type="NCBI Taxonomy" id="1798497"/>
    <lineage>
        <taxon>Bacteria</taxon>
        <taxon>Candidatus Kaiseribacteriota</taxon>
    </lineage>
</organism>
<evidence type="ECO:0000256" key="3">
    <source>
        <dbReference type="ARBA" id="ARBA00012275"/>
    </source>
</evidence>
<keyword evidence="8" id="KW-0560">Oxidoreductase</keyword>
<evidence type="ECO:0000256" key="12">
    <source>
        <dbReference type="ARBA" id="ARBA00048987"/>
    </source>
</evidence>
<evidence type="ECO:0000256" key="1">
    <source>
        <dbReference type="ARBA" id="ARBA00001922"/>
    </source>
</evidence>
<evidence type="ECO:0000259" key="14">
    <source>
        <dbReference type="PROSITE" id="PS51161"/>
    </source>
</evidence>
<dbReference type="GO" id="GO:0006260">
    <property type="term" value="P:DNA replication"/>
    <property type="evidence" value="ECO:0007669"/>
    <property type="project" value="UniProtKB-KW"/>
</dbReference>
<dbReference type="InterPro" id="IPR040763">
    <property type="entry name" value="RNR_alpha_hel"/>
</dbReference>
<dbReference type="PANTHER" id="PTHR43371">
    <property type="entry name" value="VITAMIN B12-DEPENDENT RIBONUCLEOTIDE REDUCTASE"/>
    <property type="match status" value="1"/>
</dbReference>
<keyword evidence="7 13" id="KW-0067">ATP-binding</keyword>
<evidence type="ECO:0000313" key="16">
    <source>
        <dbReference type="Proteomes" id="UP000177652"/>
    </source>
</evidence>
<dbReference type="InterPro" id="IPR005144">
    <property type="entry name" value="ATP-cone_dom"/>
</dbReference>
<dbReference type="STRING" id="1798497.A3D71_00760"/>
<dbReference type="Pfam" id="PF03477">
    <property type="entry name" value="ATP-cone"/>
    <property type="match status" value="1"/>
</dbReference>
<dbReference type="GO" id="GO:0004748">
    <property type="term" value="F:ribonucleoside-diphosphate reductase activity, thioredoxin disulfide as acceptor"/>
    <property type="evidence" value="ECO:0007669"/>
    <property type="project" value="TreeGrafter"/>
</dbReference>
<comment type="catalytic activity">
    <reaction evidence="12">
        <text>a 2'-deoxyribonucleoside 5'-triphosphate + [thioredoxin]-disulfide + H2O = a ribonucleoside 5'-triphosphate + [thioredoxin]-dithiol</text>
        <dbReference type="Rhea" id="RHEA:12701"/>
        <dbReference type="Rhea" id="RHEA-COMP:10698"/>
        <dbReference type="Rhea" id="RHEA-COMP:10700"/>
        <dbReference type="ChEBI" id="CHEBI:15377"/>
        <dbReference type="ChEBI" id="CHEBI:29950"/>
        <dbReference type="ChEBI" id="CHEBI:50058"/>
        <dbReference type="ChEBI" id="CHEBI:61557"/>
        <dbReference type="ChEBI" id="CHEBI:61560"/>
        <dbReference type="EC" id="1.17.4.2"/>
    </reaction>
</comment>
<evidence type="ECO:0000256" key="4">
    <source>
        <dbReference type="ARBA" id="ARBA00022628"/>
    </source>
</evidence>
<dbReference type="InterPro" id="IPR054158">
    <property type="entry name" value="RNR-II_ins_dom"/>
</dbReference>
<dbReference type="EC" id="1.17.4.2" evidence="3"/>
<dbReference type="Proteomes" id="UP000177652">
    <property type="component" value="Unassembled WGS sequence"/>
</dbReference>